<dbReference type="Proteomes" id="UP000325313">
    <property type="component" value="Unassembled WGS sequence"/>
</dbReference>
<evidence type="ECO:0000256" key="1">
    <source>
        <dbReference type="SAM" id="MobiDB-lite"/>
    </source>
</evidence>
<sequence length="427" mass="48226">MSRVWLYPPRACAAAYTRLSPPPTHILLRTRGDALPYTYHPLDLTMYYGQHFELHVLDIEYKSDSLKAELEQQIRHRFHEVPSLQEDERFVRLDHTSSPSTSPSTSIPGSRRGTRARSASRPPRAANDEDPQSSTEDNPTRPTRSPSRRTTLDQNSAESAPPTGTQKILVTVVNTEKDLSRNHTSSKTKAVPTQPADQAQQLAKQTSRQALDSFNAFARYTARQTINIIQTIQKTFSCPWKLCVIAILAELAFVIYSTVPHRHGNYVQPKPDGYPISIPEPMIRLFYRIFSKSFLRPFAGYLGLTVVIPFVIGGLMNVPSSSQEKDNKPKFKATRDLKPSVFVYSATRLAVLSLVHLVFYPNYHFGWANQTIHPSPPLNPSPSFEGGDLFPKHFFTNIQLTGFEYLQYVTTTFGMLIALHRLIRPSA</sequence>
<proteinExistence type="predicted"/>
<keyword evidence="2" id="KW-1133">Transmembrane helix</keyword>
<protein>
    <submittedName>
        <fullName evidence="3">Uncharacterized protein</fullName>
    </submittedName>
</protein>
<comment type="caution">
    <text evidence="3">The sequence shown here is derived from an EMBL/GenBank/DDBJ whole genome shotgun (WGS) entry which is preliminary data.</text>
</comment>
<dbReference type="PANTHER" id="PTHR41807:SF1">
    <property type="entry name" value="GLUTATHIONE TRANSFERASE 3"/>
    <property type="match status" value="1"/>
</dbReference>
<feature type="transmembrane region" description="Helical" evidence="2">
    <location>
        <begin position="298"/>
        <end position="320"/>
    </location>
</feature>
<dbReference type="InterPro" id="IPR038872">
    <property type="entry name" value="Put_GTT3"/>
</dbReference>
<dbReference type="EMBL" id="VDEP01000072">
    <property type="protein sequence ID" value="KAA1133326.1"/>
    <property type="molecule type" value="Genomic_DNA"/>
</dbReference>
<organism evidence="3 4">
    <name type="scientific">Puccinia graminis f. sp. tritici</name>
    <dbReference type="NCBI Taxonomy" id="56615"/>
    <lineage>
        <taxon>Eukaryota</taxon>
        <taxon>Fungi</taxon>
        <taxon>Dikarya</taxon>
        <taxon>Basidiomycota</taxon>
        <taxon>Pucciniomycotina</taxon>
        <taxon>Pucciniomycetes</taxon>
        <taxon>Pucciniales</taxon>
        <taxon>Pucciniaceae</taxon>
        <taxon>Puccinia</taxon>
    </lineage>
</organism>
<evidence type="ECO:0000313" key="4">
    <source>
        <dbReference type="Proteomes" id="UP000325313"/>
    </source>
</evidence>
<name>A0A5B0S570_PUCGR</name>
<feature type="transmembrane region" description="Helical" evidence="2">
    <location>
        <begin position="341"/>
        <end position="360"/>
    </location>
</feature>
<feature type="compositionally biased region" description="Low complexity" evidence="1">
    <location>
        <begin position="96"/>
        <end position="125"/>
    </location>
</feature>
<keyword evidence="2" id="KW-0472">Membrane</keyword>
<evidence type="ECO:0000256" key="2">
    <source>
        <dbReference type="SAM" id="Phobius"/>
    </source>
</evidence>
<keyword evidence="2" id="KW-0812">Transmembrane</keyword>
<feature type="transmembrane region" description="Helical" evidence="2">
    <location>
        <begin position="405"/>
        <end position="423"/>
    </location>
</feature>
<evidence type="ECO:0000313" key="3">
    <source>
        <dbReference type="EMBL" id="KAA1133326.1"/>
    </source>
</evidence>
<feature type="compositionally biased region" description="Low complexity" evidence="1">
    <location>
        <begin position="140"/>
        <end position="149"/>
    </location>
</feature>
<feature type="compositionally biased region" description="Polar residues" evidence="1">
    <location>
        <begin position="152"/>
        <end position="174"/>
    </location>
</feature>
<gene>
    <name evidence="3" type="ORF">PGTUg99_025226</name>
</gene>
<dbReference type="AlphaFoldDB" id="A0A5B0S570"/>
<accession>A0A5B0S570</accession>
<feature type="region of interest" description="Disordered" evidence="1">
    <location>
        <begin position="88"/>
        <end position="198"/>
    </location>
</feature>
<dbReference type="PANTHER" id="PTHR41807">
    <property type="entry name" value="GLUTATHIONE TRANSFERASE 3"/>
    <property type="match status" value="1"/>
</dbReference>
<dbReference type="GO" id="GO:0016020">
    <property type="term" value="C:membrane"/>
    <property type="evidence" value="ECO:0007669"/>
    <property type="project" value="TreeGrafter"/>
</dbReference>
<reference evidence="3 4" key="1">
    <citation type="submission" date="2019-05" db="EMBL/GenBank/DDBJ databases">
        <title>Emergence of the Ug99 lineage of the wheat stem rust pathogen through somatic hybridization.</title>
        <authorList>
            <person name="Li F."/>
            <person name="Upadhyaya N.M."/>
            <person name="Sperschneider J."/>
            <person name="Matny O."/>
            <person name="Nguyen-Phuc H."/>
            <person name="Mago R."/>
            <person name="Raley C."/>
            <person name="Miller M.E."/>
            <person name="Silverstein K.A.T."/>
            <person name="Henningsen E."/>
            <person name="Hirsch C.D."/>
            <person name="Visser B."/>
            <person name="Pretorius Z.A."/>
            <person name="Steffenson B.J."/>
            <person name="Schwessinger B."/>
            <person name="Dodds P.N."/>
            <person name="Figueroa M."/>
        </authorList>
    </citation>
    <scope>NUCLEOTIDE SEQUENCE [LARGE SCALE GENOMIC DNA]</scope>
    <source>
        <strain evidence="3 4">Ug99</strain>
    </source>
</reference>